<protein>
    <submittedName>
        <fullName evidence="2">Uncharacterized protein</fullName>
    </submittedName>
</protein>
<organism evidence="2 3">
    <name type="scientific">Candidatus Roizmanbacteria bacterium RIFCSPLOWO2_01_FULL_35_13</name>
    <dbReference type="NCBI Taxonomy" id="1802055"/>
    <lineage>
        <taxon>Bacteria</taxon>
        <taxon>Candidatus Roizmaniibacteriota</taxon>
    </lineage>
</organism>
<feature type="transmembrane region" description="Helical" evidence="1">
    <location>
        <begin position="48"/>
        <end position="68"/>
    </location>
</feature>
<feature type="transmembrane region" description="Helical" evidence="1">
    <location>
        <begin position="88"/>
        <end position="107"/>
    </location>
</feature>
<feature type="transmembrane region" description="Helical" evidence="1">
    <location>
        <begin position="119"/>
        <end position="136"/>
    </location>
</feature>
<name>A0A1F7ICZ9_9BACT</name>
<evidence type="ECO:0000313" key="2">
    <source>
        <dbReference type="EMBL" id="OGK41227.1"/>
    </source>
</evidence>
<keyword evidence="1" id="KW-0472">Membrane</keyword>
<accession>A0A1F7ICZ9</accession>
<dbReference type="STRING" id="1802055.A3A74_04250"/>
<dbReference type="AlphaFoldDB" id="A0A1F7ICZ9"/>
<dbReference type="Proteomes" id="UP000179270">
    <property type="component" value="Unassembled WGS sequence"/>
</dbReference>
<sequence>MTILGGEILNLRTTQRISTALVFLGVSADLLGQSKYRDLMPKVIGEHAGNFGLSSLPVIAVGIVSSLIQERGRITNNHKLESFGKNLYPYFIAFMVGINAGVESQILNSLNLPLFKENVGDFSVGLLAIALGILAVKRFRNTHLNRS</sequence>
<comment type="caution">
    <text evidence="2">The sequence shown here is derived from an EMBL/GenBank/DDBJ whole genome shotgun (WGS) entry which is preliminary data.</text>
</comment>
<dbReference type="EMBL" id="MGAF01000021">
    <property type="protein sequence ID" value="OGK41227.1"/>
    <property type="molecule type" value="Genomic_DNA"/>
</dbReference>
<evidence type="ECO:0000313" key="3">
    <source>
        <dbReference type="Proteomes" id="UP000179270"/>
    </source>
</evidence>
<evidence type="ECO:0000256" key="1">
    <source>
        <dbReference type="SAM" id="Phobius"/>
    </source>
</evidence>
<reference evidence="2 3" key="1">
    <citation type="journal article" date="2016" name="Nat. Commun.">
        <title>Thousands of microbial genomes shed light on interconnected biogeochemical processes in an aquifer system.</title>
        <authorList>
            <person name="Anantharaman K."/>
            <person name="Brown C.T."/>
            <person name="Hug L.A."/>
            <person name="Sharon I."/>
            <person name="Castelle C.J."/>
            <person name="Probst A.J."/>
            <person name="Thomas B.C."/>
            <person name="Singh A."/>
            <person name="Wilkins M.J."/>
            <person name="Karaoz U."/>
            <person name="Brodie E.L."/>
            <person name="Williams K.H."/>
            <person name="Hubbard S.S."/>
            <person name="Banfield J.F."/>
        </authorList>
    </citation>
    <scope>NUCLEOTIDE SEQUENCE [LARGE SCALE GENOMIC DNA]</scope>
</reference>
<keyword evidence="1" id="KW-1133">Transmembrane helix</keyword>
<proteinExistence type="predicted"/>
<keyword evidence="1" id="KW-0812">Transmembrane</keyword>
<gene>
    <name evidence="2" type="ORF">A3A74_04250</name>
</gene>